<reference evidence="3" key="1">
    <citation type="submission" date="2018-11" db="EMBL/GenBank/DDBJ databases">
        <authorList>
            <person name="Alioto T."/>
            <person name="Alioto T."/>
        </authorList>
    </citation>
    <scope>NUCLEOTIDE SEQUENCE</scope>
</reference>
<name>A0A8B6FRF7_MYTGA</name>
<dbReference type="InterPro" id="IPR003598">
    <property type="entry name" value="Ig_sub2"/>
</dbReference>
<dbReference type="InterPro" id="IPR013783">
    <property type="entry name" value="Ig-like_fold"/>
</dbReference>
<sequence length="338" mass="38367">MADLYRHDYIDRIDINCISSWYNMFWMESGTFLQIKYTESNRHKMSSNLQQVLQEIPDYSDFSTYQLSDQYLTNHGKYEYLYKRPSNSKLFAGIYFDPADPGNSPQFVYNSDQGSPYTGPTIPIVNTSMTYVTTQAGANLNLHCSYHSVVVVTGVKWTFTDRNNAHKQINETTNPYKYSGSTYSTPSLTVKSFSQSDEGLYRCIVENYKGSGMSSVINASLAPNVEPMCPCSCEYKDKLIFWAAQNQTNHTLEEWQVILAPVIQKLEKELKLDTSNLSSTINKRISAKDSRPSSQTFGMLGIVFLSFIVGGVIFVDITSFKRHRDALKKVGIRGNRVT</sequence>
<keyword evidence="1" id="KW-1133">Transmembrane helix</keyword>
<dbReference type="Proteomes" id="UP000596742">
    <property type="component" value="Unassembled WGS sequence"/>
</dbReference>
<keyword evidence="1" id="KW-0812">Transmembrane</keyword>
<dbReference type="Gene3D" id="2.60.40.10">
    <property type="entry name" value="Immunoglobulins"/>
    <property type="match status" value="1"/>
</dbReference>
<proteinExistence type="predicted"/>
<keyword evidence="4" id="KW-1185">Reference proteome</keyword>
<organism evidence="3 4">
    <name type="scientific">Mytilus galloprovincialis</name>
    <name type="common">Mediterranean mussel</name>
    <dbReference type="NCBI Taxonomy" id="29158"/>
    <lineage>
        <taxon>Eukaryota</taxon>
        <taxon>Metazoa</taxon>
        <taxon>Spiralia</taxon>
        <taxon>Lophotrochozoa</taxon>
        <taxon>Mollusca</taxon>
        <taxon>Bivalvia</taxon>
        <taxon>Autobranchia</taxon>
        <taxon>Pteriomorphia</taxon>
        <taxon>Mytilida</taxon>
        <taxon>Mytiloidea</taxon>
        <taxon>Mytilidae</taxon>
        <taxon>Mytilinae</taxon>
        <taxon>Mytilus</taxon>
    </lineage>
</organism>
<dbReference type="InterPro" id="IPR013106">
    <property type="entry name" value="Ig_V-set"/>
</dbReference>
<dbReference type="EMBL" id="UYJE01007260">
    <property type="protein sequence ID" value="VDI53106.1"/>
    <property type="molecule type" value="Genomic_DNA"/>
</dbReference>
<dbReference type="AlphaFoldDB" id="A0A8B6FRF7"/>
<keyword evidence="1" id="KW-0472">Membrane</keyword>
<dbReference type="Pfam" id="PF07686">
    <property type="entry name" value="V-set"/>
    <property type="match status" value="1"/>
</dbReference>
<comment type="caution">
    <text evidence="3">The sequence shown here is derived from an EMBL/GenBank/DDBJ whole genome shotgun (WGS) entry which is preliminary data.</text>
</comment>
<dbReference type="InterPro" id="IPR036179">
    <property type="entry name" value="Ig-like_dom_sf"/>
</dbReference>
<feature type="domain" description="Ig-like" evidence="2">
    <location>
        <begin position="120"/>
        <end position="220"/>
    </location>
</feature>
<evidence type="ECO:0000256" key="1">
    <source>
        <dbReference type="SAM" id="Phobius"/>
    </source>
</evidence>
<dbReference type="InterPro" id="IPR003599">
    <property type="entry name" value="Ig_sub"/>
</dbReference>
<evidence type="ECO:0000313" key="4">
    <source>
        <dbReference type="Proteomes" id="UP000596742"/>
    </source>
</evidence>
<dbReference type="SMART" id="SM00408">
    <property type="entry name" value="IGc2"/>
    <property type="match status" value="1"/>
</dbReference>
<evidence type="ECO:0000259" key="2">
    <source>
        <dbReference type="PROSITE" id="PS50835"/>
    </source>
</evidence>
<evidence type="ECO:0000313" key="3">
    <source>
        <dbReference type="EMBL" id="VDI53106.1"/>
    </source>
</evidence>
<dbReference type="SMART" id="SM00409">
    <property type="entry name" value="IG"/>
    <property type="match status" value="1"/>
</dbReference>
<dbReference type="PROSITE" id="PS50835">
    <property type="entry name" value="IG_LIKE"/>
    <property type="match status" value="1"/>
</dbReference>
<feature type="transmembrane region" description="Helical" evidence="1">
    <location>
        <begin position="297"/>
        <end position="319"/>
    </location>
</feature>
<dbReference type="OrthoDB" id="6162635at2759"/>
<dbReference type="SUPFAM" id="SSF48726">
    <property type="entry name" value="Immunoglobulin"/>
    <property type="match status" value="1"/>
</dbReference>
<dbReference type="InterPro" id="IPR007110">
    <property type="entry name" value="Ig-like_dom"/>
</dbReference>
<protein>
    <recommendedName>
        <fullName evidence="2">Ig-like domain-containing protein</fullName>
    </recommendedName>
</protein>
<accession>A0A8B6FRF7</accession>
<gene>
    <name evidence="3" type="ORF">MGAL_10B089844</name>
</gene>